<accession>A0A1N7B8N9</accession>
<keyword evidence="3" id="KW-1185">Reference proteome</keyword>
<keyword evidence="1" id="KW-0472">Membrane</keyword>
<dbReference type="Proteomes" id="UP000186914">
    <property type="component" value="Unassembled WGS sequence"/>
</dbReference>
<evidence type="ECO:0000313" key="3">
    <source>
        <dbReference type="Proteomes" id="UP000186914"/>
    </source>
</evidence>
<reference evidence="3" key="1">
    <citation type="submission" date="2017-01" db="EMBL/GenBank/DDBJ databases">
        <authorList>
            <person name="Varghese N."/>
            <person name="Submissions S."/>
        </authorList>
    </citation>
    <scope>NUCLEOTIDE SEQUENCE [LARGE SCALE GENOMIC DNA]</scope>
    <source>
        <strain evidence="3">CGMCC 1.7737</strain>
    </source>
</reference>
<dbReference type="EMBL" id="FTNO01000002">
    <property type="protein sequence ID" value="SIR47731.1"/>
    <property type="molecule type" value="Genomic_DNA"/>
</dbReference>
<protein>
    <submittedName>
        <fullName evidence="2">Uncharacterized protein</fullName>
    </submittedName>
</protein>
<name>A0A1N7B8N9_9EURY</name>
<gene>
    <name evidence="2" type="ORF">SAMN05421858_2410</name>
</gene>
<evidence type="ECO:0000313" key="2">
    <source>
        <dbReference type="EMBL" id="SIR47731.1"/>
    </source>
</evidence>
<dbReference type="OrthoDB" id="375854at2157"/>
<dbReference type="AlphaFoldDB" id="A0A1N7B8N9"/>
<feature type="transmembrane region" description="Helical" evidence="1">
    <location>
        <begin position="12"/>
        <end position="35"/>
    </location>
</feature>
<organism evidence="2 3">
    <name type="scientific">Haladaptatus litoreus</name>
    <dbReference type="NCBI Taxonomy" id="553468"/>
    <lineage>
        <taxon>Archaea</taxon>
        <taxon>Methanobacteriati</taxon>
        <taxon>Methanobacteriota</taxon>
        <taxon>Stenosarchaea group</taxon>
        <taxon>Halobacteria</taxon>
        <taxon>Halobacteriales</taxon>
        <taxon>Haladaptataceae</taxon>
        <taxon>Haladaptatus</taxon>
    </lineage>
</organism>
<evidence type="ECO:0000256" key="1">
    <source>
        <dbReference type="SAM" id="Phobius"/>
    </source>
</evidence>
<keyword evidence="1" id="KW-0812">Transmembrane</keyword>
<feature type="transmembrane region" description="Helical" evidence="1">
    <location>
        <begin position="41"/>
        <end position="63"/>
    </location>
</feature>
<proteinExistence type="predicted"/>
<keyword evidence="1" id="KW-1133">Transmembrane helix</keyword>
<dbReference type="RefSeq" id="WP_076430456.1">
    <property type="nucleotide sequence ID" value="NZ_FTNO01000002.1"/>
</dbReference>
<sequence length="81" mass="8618">MSRNTNDTDWLWQSAMYITVGVVILTIGSGIASAAIVAFEIIGAILSLFIIGGSTLVGVYFVLRGLALFLGKIVDGERIDL</sequence>